<evidence type="ECO:0000313" key="3">
    <source>
        <dbReference type="Proteomes" id="UP000248961"/>
    </source>
</evidence>
<gene>
    <name evidence="2" type="ORF">BO97DRAFT_447207</name>
</gene>
<name>A0A395HKX8_ASPHC</name>
<proteinExistence type="predicted"/>
<dbReference type="GeneID" id="37203035"/>
<organism evidence="2 3">
    <name type="scientific">Aspergillus homomorphus (strain CBS 101889)</name>
    <dbReference type="NCBI Taxonomy" id="1450537"/>
    <lineage>
        <taxon>Eukaryota</taxon>
        <taxon>Fungi</taxon>
        <taxon>Dikarya</taxon>
        <taxon>Ascomycota</taxon>
        <taxon>Pezizomycotina</taxon>
        <taxon>Eurotiomycetes</taxon>
        <taxon>Eurotiomycetidae</taxon>
        <taxon>Eurotiales</taxon>
        <taxon>Aspergillaceae</taxon>
        <taxon>Aspergillus</taxon>
        <taxon>Aspergillus subgen. Circumdati</taxon>
    </lineage>
</organism>
<dbReference type="OrthoDB" id="4284408at2759"/>
<dbReference type="AlphaFoldDB" id="A0A395HKX8"/>
<keyword evidence="3" id="KW-1185">Reference proteome</keyword>
<dbReference type="EMBL" id="KZ824345">
    <property type="protein sequence ID" value="RAL06944.1"/>
    <property type="molecule type" value="Genomic_DNA"/>
</dbReference>
<reference evidence="2 3" key="1">
    <citation type="submission" date="2018-02" db="EMBL/GenBank/DDBJ databases">
        <title>The genomes of Aspergillus section Nigri reveals drivers in fungal speciation.</title>
        <authorList>
            <consortium name="DOE Joint Genome Institute"/>
            <person name="Vesth T.C."/>
            <person name="Nybo J."/>
            <person name="Theobald S."/>
            <person name="Brandl J."/>
            <person name="Frisvad J.C."/>
            <person name="Nielsen K.F."/>
            <person name="Lyhne E.K."/>
            <person name="Kogle M.E."/>
            <person name="Kuo A."/>
            <person name="Riley R."/>
            <person name="Clum A."/>
            <person name="Nolan M."/>
            <person name="Lipzen A."/>
            <person name="Salamov A."/>
            <person name="Henrissat B."/>
            <person name="Wiebenga A."/>
            <person name="De vries R.P."/>
            <person name="Grigoriev I.V."/>
            <person name="Mortensen U.H."/>
            <person name="Andersen M.R."/>
            <person name="Baker S.E."/>
        </authorList>
    </citation>
    <scope>NUCLEOTIDE SEQUENCE [LARGE SCALE GENOMIC DNA]</scope>
    <source>
        <strain evidence="2 3">CBS 101889</strain>
    </source>
</reference>
<dbReference type="Proteomes" id="UP000248961">
    <property type="component" value="Unassembled WGS sequence"/>
</dbReference>
<dbReference type="SUPFAM" id="SSF51101">
    <property type="entry name" value="Mannose-binding lectins"/>
    <property type="match status" value="1"/>
</dbReference>
<feature type="domain" description="Jacalin-type lectin" evidence="1">
    <location>
        <begin position="11"/>
        <end position="140"/>
    </location>
</feature>
<dbReference type="InterPro" id="IPR036404">
    <property type="entry name" value="Jacalin-like_lectin_dom_sf"/>
</dbReference>
<dbReference type="InterPro" id="IPR001229">
    <property type="entry name" value="Jacalin-like_lectin_dom"/>
</dbReference>
<sequence>MPDTEDLVQDGPYGGPGGKAYDARGKRVVNLQTWRANYNNYDVLGAIEFGFEDGTSSGRIGGGDPSVNYYPDQPFSFQSGEVIKSMTFYAGDNEGYCDGFKFDTNLNHHFEGGNTEIGKPNPVSALGNGEWAGATGRDGSHGADAVVDNMILSSY</sequence>
<dbReference type="Gene3D" id="2.100.10.30">
    <property type="entry name" value="Jacalin-like lectin domain"/>
    <property type="match status" value="1"/>
</dbReference>
<dbReference type="Pfam" id="PF01419">
    <property type="entry name" value="Jacalin"/>
    <property type="match status" value="1"/>
</dbReference>
<evidence type="ECO:0000259" key="1">
    <source>
        <dbReference type="Pfam" id="PF01419"/>
    </source>
</evidence>
<dbReference type="RefSeq" id="XP_025546098.1">
    <property type="nucleotide sequence ID" value="XM_025698746.1"/>
</dbReference>
<accession>A0A395HKX8</accession>
<protein>
    <recommendedName>
        <fullName evidence="1">Jacalin-type lectin domain-containing protein</fullName>
    </recommendedName>
</protein>
<evidence type="ECO:0000313" key="2">
    <source>
        <dbReference type="EMBL" id="RAL06944.1"/>
    </source>
</evidence>
<dbReference type="VEuPathDB" id="FungiDB:BO97DRAFT_447207"/>